<feature type="compositionally biased region" description="Basic and acidic residues" evidence="1">
    <location>
        <begin position="1"/>
        <end position="13"/>
    </location>
</feature>
<accession>A0AAN8CVF8</accession>
<evidence type="ECO:0000313" key="2">
    <source>
        <dbReference type="EMBL" id="KAK5910772.1"/>
    </source>
</evidence>
<reference evidence="2 3" key="1">
    <citation type="journal article" date="2023" name="Mol. Biol. Evol.">
        <title>Genomics of Secondarily Temperate Adaptation in the Only Non-Antarctic Icefish.</title>
        <authorList>
            <person name="Rivera-Colon A.G."/>
            <person name="Rayamajhi N."/>
            <person name="Minhas B.F."/>
            <person name="Madrigal G."/>
            <person name="Bilyk K.T."/>
            <person name="Yoon V."/>
            <person name="Hune M."/>
            <person name="Gregory S."/>
            <person name="Cheng C.H.C."/>
            <person name="Catchen J.M."/>
        </authorList>
    </citation>
    <scope>NUCLEOTIDE SEQUENCE [LARGE SCALE GENOMIC DNA]</scope>
    <source>
        <tissue evidence="2">White muscle</tissue>
    </source>
</reference>
<dbReference type="AlphaFoldDB" id="A0AAN8CVF8"/>
<proteinExistence type="predicted"/>
<dbReference type="Proteomes" id="UP001331515">
    <property type="component" value="Unassembled WGS sequence"/>
</dbReference>
<organism evidence="2 3">
    <name type="scientific">Champsocephalus gunnari</name>
    <name type="common">Mackerel icefish</name>
    <dbReference type="NCBI Taxonomy" id="52237"/>
    <lineage>
        <taxon>Eukaryota</taxon>
        <taxon>Metazoa</taxon>
        <taxon>Chordata</taxon>
        <taxon>Craniata</taxon>
        <taxon>Vertebrata</taxon>
        <taxon>Euteleostomi</taxon>
        <taxon>Actinopterygii</taxon>
        <taxon>Neopterygii</taxon>
        <taxon>Teleostei</taxon>
        <taxon>Neoteleostei</taxon>
        <taxon>Acanthomorphata</taxon>
        <taxon>Eupercaria</taxon>
        <taxon>Perciformes</taxon>
        <taxon>Notothenioidei</taxon>
        <taxon>Channichthyidae</taxon>
        <taxon>Champsocephalus</taxon>
    </lineage>
</organism>
<protein>
    <submittedName>
        <fullName evidence="2">Uncharacterized protein</fullName>
    </submittedName>
</protein>
<comment type="caution">
    <text evidence="2">The sequence shown here is derived from an EMBL/GenBank/DDBJ whole genome shotgun (WGS) entry which is preliminary data.</text>
</comment>
<dbReference type="EMBL" id="JAURVH010001528">
    <property type="protein sequence ID" value="KAK5910772.1"/>
    <property type="molecule type" value="Genomic_DNA"/>
</dbReference>
<feature type="region of interest" description="Disordered" evidence="1">
    <location>
        <begin position="1"/>
        <end position="21"/>
    </location>
</feature>
<gene>
    <name evidence="2" type="ORF">CgunFtcFv8_005007</name>
</gene>
<keyword evidence="3" id="KW-1185">Reference proteome</keyword>
<evidence type="ECO:0000313" key="3">
    <source>
        <dbReference type="Proteomes" id="UP001331515"/>
    </source>
</evidence>
<name>A0AAN8CVF8_CHAGU</name>
<evidence type="ECO:0000256" key="1">
    <source>
        <dbReference type="SAM" id="MobiDB-lite"/>
    </source>
</evidence>
<sequence length="88" mass="9641">MTRLTSDLRDDSSIHASGRRAVTAETSRAWAGLRGGRDDQGIKTHPESLECRATGYIICLQESVKRCPGLQRRVGIKSSALLELSQSK</sequence>